<sequence>MTSQYTCDDLIFDVEKMTVSTTHHSRSLNYNECLLLKTLLDNANQVLGKEALKSAGWPDTIVTDSSLQKSIQKIRLVIAISNSVELKTVVGVGYMLSCNCAERVVEAESKSHPQPKNNKWQPTTWAKLVLGLASAVLLSASALEFTKVTNTRLVSYLNPNYEIVNLDGKKVLRKHGTEIPEPVLEAIKSSKCDCLFFFGRNKDTGRYHISVHNKASHRSETYLVEQAMFPQLAKELINEKP</sequence>
<dbReference type="GO" id="GO:0006355">
    <property type="term" value="P:regulation of DNA-templated transcription"/>
    <property type="evidence" value="ECO:0007669"/>
    <property type="project" value="InterPro"/>
</dbReference>
<protein>
    <submittedName>
        <fullName evidence="4">Transcriptional regulator</fullName>
    </submittedName>
</protein>
<dbReference type="EMBL" id="WWEU01000001">
    <property type="protein sequence ID" value="MYM57982.1"/>
    <property type="molecule type" value="Genomic_DNA"/>
</dbReference>
<evidence type="ECO:0000313" key="4">
    <source>
        <dbReference type="EMBL" id="MYM57982.1"/>
    </source>
</evidence>
<evidence type="ECO:0000256" key="2">
    <source>
        <dbReference type="PROSITE-ProRule" id="PRU01091"/>
    </source>
</evidence>
<evidence type="ECO:0000313" key="5">
    <source>
        <dbReference type="Proteomes" id="UP000478571"/>
    </source>
</evidence>
<dbReference type="RefSeq" id="WP_160926479.1">
    <property type="nucleotide sequence ID" value="NZ_WWEU01000001.1"/>
</dbReference>
<dbReference type="InterPro" id="IPR001867">
    <property type="entry name" value="OmpR/PhoB-type_DNA-bd"/>
</dbReference>
<dbReference type="PROSITE" id="PS51755">
    <property type="entry name" value="OMPR_PHOB"/>
    <property type="match status" value="1"/>
</dbReference>
<dbReference type="InterPro" id="IPR016032">
    <property type="entry name" value="Sig_transdc_resp-reg_C-effctor"/>
</dbReference>
<dbReference type="Proteomes" id="UP000478571">
    <property type="component" value="Unassembled WGS sequence"/>
</dbReference>
<name>A0A6L8LXS4_9VIBR</name>
<dbReference type="GO" id="GO:0000160">
    <property type="term" value="P:phosphorelay signal transduction system"/>
    <property type="evidence" value="ECO:0007669"/>
    <property type="project" value="InterPro"/>
</dbReference>
<keyword evidence="5" id="KW-1185">Reference proteome</keyword>
<comment type="caution">
    <text evidence="4">The sequence shown here is derived from an EMBL/GenBank/DDBJ whole genome shotgun (WGS) entry which is preliminary data.</text>
</comment>
<accession>A0A6L8LXS4</accession>
<proteinExistence type="predicted"/>
<keyword evidence="1 2" id="KW-0238">DNA-binding</keyword>
<dbReference type="GO" id="GO:0003677">
    <property type="term" value="F:DNA binding"/>
    <property type="evidence" value="ECO:0007669"/>
    <property type="project" value="UniProtKB-UniRule"/>
</dbReference>
<dbReference type="InterPro" id="IPR036388">
    <property type="entry name" value="WH-like_DNA-bd_sf"/>
</dbReference>
<evidence type="ECO:0000259" key="3">
    <source>
        <dbReference type="PROSITE" id="PS51755"/>
    </source>
</evidence>
<reference evidence="4 5" key="1">
    <citation type="submission" date="2020-01" db="EMBL/GenBank/DDBJ databases">
        <title>Draft Genome Sequence of Vibrio sp. strain OCN044, Isolated from a Healthy Coral at Palmyra Atoll.</title>
        <authorList>
            <person name="Videau P."/>
            <person name="Loughran R."/>
            <person name="Esquivel A."/>
            <person name="Deadmond M."/>
            <person name="Paddock B.E."/>
            <person name="Saw J.H."/>
            <person name="Ushijima B."/>
        </authorList>
    </citation>
    <scope>NUCLEOTIDE SEQUENCE [LARGE SCALE GENOMIC DNA]</scope>
    <source>
        <strain evidence="4 5">OCN044</strain>
    </source>
</reference>
<dbReference type="AlphaFoldDB" id="A0A6L8LXS4"/>
<feature type="DNA-binding region" description="OmpR/PhoB-type" evidence="2">
    <location>
        <begin position="2"/>
        <end position="98"/>
    </location>
</feature>
<evidence type="ECO:0000256" key="1">
    <source>
        <dbReference type="ARBA" id="ARBA00023125"/>
    </source>
</evidence>
<organism evidence="4 5">
    <name type="scientific">Vibrio tetraodonis subsp. pristinus</name>
    <dbReference type="NCBI Taxonomy" id="2695891"/>
    <lineage>
        <taxon>Bacteria</taxon>
        <taxon>Pseudomonadati</taxon>
        <taxon>Pseudomonadota</taxon>
        <taxon>Gammaproteobacteria</taxon>
        <taxon>Vibrionales</taxon>
        <taxon>Vibrionaceae</taxon>
        <taxon>Vibrio</taxon>
    </lineage>
</organism>
<feature type="domain" description="OmpR/PhoB-type" evidence="3">
    <location>
        <begin position="2"/>
        <end position="98"/>
    </location>
</feature>
<dbReference type="Gene3D" id="1.10.10.10">
    <property type="entry name" value="Winged helix-like DNA-binding domain superfamily/Winged helix DNA-binding domain"/>
    <property type="match status" value="1"/>
</dbReference>
<dbReference type="SUPFAM" id="SSF46894">
    <property type="entry name" value="C-terminal effector domain of the bipartite response regulators"/>
    <property type="match status" value="1"/>
</dbReference>
<dbReference type="Pfam" id="PF00486">
    <property type="entry name" value="Trans_reg_C"/>
    <property type="match status" value="1"/>
</dbReference>
<gene>
    <name evidence="4" type="ORF">GTG28_01980</name>
</gene>
<dbReference type="SMART" id="SM00862">
    <property type="entry name" value="Trans_reg_C"/>
    <property type="match status" value="1"/>
</dbReference>